<dbReference type="InterPro" id="IPR053832">
    <property type="entry name" value="DUF6924"/>
</dbReference>
<dbReference type="EMBL" id="BMCS01000001">
    <property type="protein sequence ID" value="GGF17684.1"/>
    <property type="molecule type" value="Genomic_DNA"/>
</dbReference>
<evidence type="ECO:0000313" key="2">
    <source>
        <dbReference type="EMBL" id="GGF17684.1"/>
    </source>
</evidence>
<dbReference type="RefSeq" id="WP_188487844.1">
    <property type="nucleotide sequence ID" value="NZ_BMCS01000001.1"/>
</dbReference>
<evidence type="ECO:0000259" key="1">
    <source>
        <dbReference type="Pfam" id="PF21962"/>
    </source>
</evidence>
<keyword evidence="3" id="KW-1185">Reference proteome</keyword>
<gene>
    <name evidence="2" type="ORF">GCM10007298_12130</name>
</gene>
<reference evidence="3" key="1">
    <citation type="journal article" date="2019" name="Int. J. Syst. Evol. Microbiol.">
        <title>The Global Catalogue of Microorganisms (GCM) 10K type strain sequencing project: providing services to taxonomists for standard genome sequencing and annotation.</title>
        <authorList>
            <consortium name="The Broad Institute Genomics Platform"/>
            <consortium name="The Broad Institute Genome Sequencing Center for Infectious Disease"/>
            <person name="Wu L."/>
            <person name="Ma J."/>
        </authorList>
    </citation>
    <scope>NUCLEOTIDE SEQUENCE [LARGE SCALE GENOMIC DNA]</scope>
    <source>
        <strain evidence="3">CCM 7855</strain>
    </source>
</reference>
<accession>A0ABQ1UFJ1</accession>
<evidence type="ECO:0000313" key="3">
    <source>
        <dbReference type="Proteomes" id="UP000632454"/>
    </source>
</evidence>
<proteinExistence type="predicted"/>
<dbReference type="Proteomes" id="UP000632454">
    <property type="component" value="Unassembled WGS sequence"/>
</dbReference>
<dbReference type="Pfam" id="PF21962">
    <property type="entry name" value="DUF6924"/>
    <property type="match status" value="1"/>
</dbReference>
<protein>
    <recommendedName>
        <fullName evidence="1">DUF6924 domain-containing protein</fullName>
    </recommendedName>
</protein>
<feature type="domain" description="DUF6924" evidence="1">
    <location>
        <begin position="345"/>
        <end position="479"/>
    </location>
</feature>
<organism evidence="2 3">
    <name type="scientific">Williamsia phyllosphaerae</name>
    <dbReference type="NCBI Taxonomy" id="885042"/>
    <lineage>
        <taxon>Bacteria</taxon>
        <taxon>Bacillati</taxon>
        <taxon>Actinomycetota</taxon>
        <taxon>Actinomycetes</taxon>
        <taxon>Mycobacteriales</taxon>
        <taxon>Nocardiaceae</taxon>
        <taxon>Williamsia</taxon>
    </lineage>
</organism>
<sequence length="600" mass="66321">MTNSWPQIRGLSYSTIGRTLRATVHGEAGDSTIWFGPPDRWRVVGTDGTPRYIENETDEYRLREDGVAVHTSKSPNRMVATFGLSPTLLFRAHTLWPMPGPMAHPQVGAPGEPLEVSIRGRRGWQIEFADLRGGSPVTVVIDAETGVTLSWRQDDRWLEMSDPVLDEDFDPQLFVWDGPTVETEEQLESPEQLAHEQKMREVAAMPPTQFGWPPTEVHVSALDGDPLSGALESTATVSSIQVGVRRWLTEVGEPEVSFMLDHWPSLRRRVIGPWAVELRAFSAITDEDSDRILSSLILPDPPVSPEAVRERAASREAELREAAVVEQLGTGRKLDDHLGGDGGASLLIRTDFSDDELWRTVVGEATAPNDDGYGNQFSANLLCIDDPNNSGMTVDQLLTRMGDGPPFYAFIADSRTLTDPEHPILAVDNERAEWGDGRGRTVRIIPREMWGIENNLSISNMDFREFADSADDDGVFRGFPPSPPVVTIMERDDLIALSASNLSTPALVRFAEDLAELERAHAVIHEVSRKGLHDGVVQLEDSENEIRDGVDEYLAASSRDGICHWGFVQILAGHWSLVIEPASGRLEAAMLRKYSPPSSD</sequence>
<name>A0ABQ1UFJ1_9NOCA</name>
<comment type="caution">
    <text evidence="2">The sequence shown here is derived from an EMBL/GenBank/DDBJ whole genome shotgun (WGS) entry which is preliminary data.</text>
</comment>